<evidence type="ECO:0000313" key="2">
    <source>
        <dbReference type="EMBL" id="GAA0962080.1"/>
    </source>
</evidence>
<organism evidence="2 3">
    <name type="scientific">Streptomyces rhizosphaericus</name>
    <dbReference type="NCBI Taxonomy" id="114699"/>
    <lineage>
        <taxon>Bacteria</taxon>
        <taxon>Bacillati</taxon>
        <taxon>Actinomycetota</taxon>
        <taxon>Actinomycetes</taxon>
        <taxon>Kitasatosporales</taxon>
        <taxon>Streptomycetaceae</taxon>
        <taxon>Streptomyces</taxon>
        <taxon>Streptomyces violaceusniger group</taxon>
    </lineage>
</organism>
<comment type="caution">
    <text evidence="2">The sequence shown here is derived from an EMBL/GenBank/DDBJ whole genome shotgun (WGS) entry which is preliminary data.</text>
</comment>
<sequence>MFLGHLTYLDAKARGDKSMSGKRRPSGDVQGGVPQGPHDKAKAGLLEVQSPVVKVRTRRNNV</sequence>
<dbReference type="Proteomes" id="UP001500418">
    <property type="component" value="Unassembled WGS sequence"/>
</dbReference>
<gene>
    <name evidence="2" type="ORF">GCM10009575_096890</name>
</gene>
<dbReference type="EMBL" id="BAAAID010000149">
    <property type="protein sequence ID" value="GAA0962080.1"/>
    <property type="molecule type" value="Genomic_DNA"/>
</dbReference>
<evidence type="ECO:0000256" key="1">
    <source>
        <dbReference type="SAM" id="MobiDB-lite"/>
    </source>
</evidence>
<evidence type="ECO:0000313" key="3">
    <source>
        <dbReference type="Proteomes" id="UP001500418"/>
    </source>
</evidence>
<proteinExistence type="predicted"/>
<name>A0ABN1RR57_9ACTN</name>
<feature type="region of interest" description="Disordered" evidence="1">
    <location>
        <begin position="1"/>
        <end position="49"/>
    </location>
</feature>
<accession>A0ABN1RR57</accession>
<evidence type="ECO:0008006" key="4">
    <source>
        <dbReference type="Google" id="ProtNLM"/>
    </source>
</evidence>
<protein>
    <recommendedName>
        <fullName evidence="4">Transposase</fullName>
    </recommendedName>
</protein>
<keyword evidence="3" id="KW-1185">Reference proteome</keyword>
<reference evidence="2 3" key="1">
    <citation type="journal article" date="2019" name="Int. J. Syst. Evol. Microbiol.">
        <title>The Global Catalogue of Microorganisms (GCM) 10K type strain sequencing project: providing services to taxonomists for standard genome sequencing and annotation.</title>
        <authorList>
            <consortium name="The Broad Institute Genomics Platform"/>
            <consortium name="The Broad Institute Genome Sequencing Center for Infectious Disease"/>
            <person name="Wu L."/>
            <person name="Ma J."/>
        </authorList>
    </citation>
    <scope>NUCLEOTIDE SEQUENCE [LARGE SCALE GENOMIC DNA]</scope>
    <source>
        <strain evidence="2 3">JCM 11444</strain>
    </source>
</reference>